<comment type="subcellular location">
    <subcellularLocation>
        <location evidence="1">Bacterial flagellum basal body</location>
    </subcellularLocation>
    <subcellularLocation>
        <location evidence="2">Cell inner membrane</location>
        <topology evidence="2">Peripheral membrane protein</topology>
    </subcellularLocation>
</comment>
<dbReference type="Proteomes" id="UP000031637">
    <property type="component" value="Chromosome"/>
</dbReference>
<dbReference type="SUPFAM" id="SSF101801">
    <property type="entry name" value="Surface presentation of antigens (SPOA)"/>
    <property type="match status" value="1"/>
</dbReference>
<dbReference type="InterPro" id="IPR001689">
    <property type="entry name" value="Flag_FliM"/>
</dbReference>
<keyword evidence="14" id="KW-0966">Cell projection</keyword>
<name>W0SCH8_9PROT</name>
<evidence type="ECO:0000256" key="3">
    <source>
        <dbReference type="ARBA" id="ARBA00011049"/>
    </source>
</evidence>
<dbReference type="Gene3D" id="3.40.1550.10">
    <property type="entry name" value="CheC-like"/>
    <property type="match status" value="1"/>
</dbReference>
<organism evidence="14 15">
    <name type="scientific">Sulfuritalea hydrogenivorans sk43H</name>
    <dbReference type="NCBI Taxonomy" id="1223802"/>
    <lineage>
        <taxon>Bacteria</taxon>
        <taxon>Pseudomonadati</taxon>
        <taxon>Pseudomonadota</taxon>
        <taxon>Betaproteobacteria</taxon>
        <taxon>Nitrosomonadales</taxon>
        <taxon>Sterolibacteriaceae</taxon>
        <taxon>Sulfuritalea</taxon>
    </lineage>
</organism>
<evidence type="ECO:0000313" key="15">
    <source>
        <dbReference type="Proteomes" id="UP000031637"/>
    </source>
</evidence>
<dbReference type="SUPFAM" id="SSF103039">
    <property type="entry name" value="CheC-like"/>
    <property type="match status" value="1"/>
</dbReference>
<dbReference type="GO" id="GO:0050918">
    <property type="term" value="P:positive chemotaxis"/>
    <property type="evidence" value="ECO:0007669"/>
    <property type="project" value="TreeGrafter"/>
</dbReference>
<gene>
    <name evidence="14" type="ORF">SUTH_00935</name>
</gene>
<evidence type="ECO:0000256" key="1">
    <source>
        <dbReference type="ARBA" id="ARBA00004117"/>
    </source>
</evidence>
<accession>W0SCH8</accession>
<evidence type="ECO:0000256" key="7">
    <source>
        <dbReference type="ARBA" id="ARBA00022519"/>
    </source>
</evidence>
<reference evidence="14 15" key="1">
    <citation type="journal article" date="2014" name="Syst. Appl. Microbiol.">
        <title>Complete genomes of freshwater sulfur oxidizers Sulfuricella denitrificans skB26 and Sulfuritalea hydrogenivorans sk43H: genetic insights into the sulfur oxidation pathway of betaproteobacteria.</title>
        <authorList>
            <person name="Watanabe T."/>
            <person name="Kojima H."/>
            <person name="Fukui M."/>
        </authorList>
    </citation>
    <scope>NUCLEOTIDE SEQUENCE [LARGE SCALE GENOMIC DNA]</scope>
    <source>
        <strain evidence="14">DSM22779</strain>
    </source>
</reference>
<dbReference type="PRINTS" id="PR00955">
    <property type="entry name" value="FLGMOTORFLIM"/>
</dbReference>
<protein>
    <recommendedName>
        <fullName evidence="4 12">Flagellar motor switch protein FliM</fullName>
    </recommendedName>
</protein>
<dbReference type="GO" id="GO:0003774">
    <property type="term" value="F:cytoskeletal motor activity"/>
    <property type="evidence" value="ECO:0007669"/>
    <property type="project" value="InterPro"/>
</dbReference>
<keyword evidence="7" id="KW-0997">Cell inner membrane</keyword>
<dbReference type="GO" id="GO:0071978">
    <property type="term" value="P:bacterial-type flagellum-dependent swarming motility"/>
    <property type="evidence" value="ECO:0007669"/>
    <property type="project" value="TreeGrafter"/>
</dbReference>
<keyword evidence="15" id="KW-1185">Reference proteome</keyword>
<comment type="function">
    <text evidence="11">FliM is one of three proteins (FliG, FliN, FliM) that forms the rotor-mounted switch complex (C ring), located at the base of the basal body. This complex interacts with the CheY and CheZ chemotaxis proteins, in addition to contacting components of the motor that determine the direction of flagellar rotation.</text>
</comment>
<evidence type="ECO:0000256" key="6">
    <source>
        <dbReference type="ARBA" id="ARBA00022500"/>
    </source>
</evidence>
<dbReference type="Gene3D" id="2.30.330.10">
    <property type="entry name" value="SpoA-like"/>
    <property type="match status" value="1"/>
</dbReference>
<evidence type="ECO:0000256" key="11">
    <source>
        <dbReference type="ARBA" id="ARBA00025044"/>
    </source>
</evidence>
<proteinExistence type="inferred from homology"/>
<dbReference type="KEGG" id="shd:SUTH_00935"/>
<dbReference type="OrthoDB" id="9806941at2"/>
<evidence type="ECO:0000313" key="14">
    <source>
        <dbReference type="EMBL" id="BAO28741.1"/>
    </source>
</evidence>
<evidence type="ECO:0000256" key="10">
    <source>
        <dbReference type="ARBA" id="ARBA00023143"/>
    </source>
</evidence>
<evidence type="ECO:0000256" key="5">
    <source>
        <dbReference type="ARBA" id="ARBA00022475"/>
    </source>
</evidence>
<dbReference type="CDD" id="cd17908">
    <property type="entry name" value="FliM"/>
    <property type="match status" value="1"/>
</dbReference>
<dbReference type="PIRSF" id="PIRSF002888">
    <property type="entry name" value="FliM"/>
    <property type="match status" value="1"/>
</dbReference>
<evidence type="ECO:0000256" key="9">
    <source>
        <dbReference type="ARBA" id="ARBA00023136"/>
    </source>
</evidence>
<keyword evidence="14" id="KW-0282">Flagellum</keyword>
<evidence type="ECO:0000256" key="8">
    <source>
        <dbReference type="ARBA" id="ARBA00022779"/>
    </source>
</evidence>
<keyword evidence="8" id="KW-0283">Flagellar rotation</keyword>
<feature type="domain" description="Flagellar motor switch protein FliN-like C-terminal" evidence="13">
    <location>
        <begin position="251"/>
        <end position="319"/>
    </location>
</feature>
<evidence type="ECO:0000259" key="13">
    <source>
        <dbReference type="Pfam" id="PF01052"/>
    </source>
</evidence>
<dbReference type="RefSeq" id="WP_041097465.1">
    <property type="nucleotide sequence ID" value="NZ_AP012547.1"/>
</dbReference>
<keyword evidence="9" id="KW-0472">Membrane</keyword>
<sequence>MSQDFLSQEEVDALLKGVTGESDEAPAEAETGDVKSYDLGRQERIVRGRMPTLELINERFARYLRIGMFSYMHRSTEISVGPIKVQKYSEFIRNLVVPTNLNLIQAKPLRGTGLVVFDPNLVFLVVDNMFGGDGRFHTRVEGRDFTATEQRIIQGILGVVFEEYQRAWAPVYPLTFEFVRSEMNTQFANIATPSEVIVSVTFTIELSGTTAEMHFCLPYSMVEPIRDVLYSTMHSEQASSDKRWTGTLTRQLQTAEVELVARLGSASATVNDIVEMKVGDVIPISIDPMVPVSVNGVPVLECRYGVRNGQYALKIERFLAEEEV</sequence>
<dbReference type="PANTHER" id="PTHR30034">
    <property type="entry name" value="FLAGELLAR MOTOR SWITCH PROTEIN FLIM"/>
    <property type="match status" value="1"/>
</dbReference>
<comment type="similarity">
    <text evidence="3">Belongs to the FliM family.</text>
</comment>
<evidence type="ECO:0000256" key="4">
    <source>
        <dbReference type="ARBA" id="ARBA00021898"/>
    </source>
</evidence>
<dbReference type="NCBIfam" id="TIGR01397">
    <property type="entry name" value="fliM_switch"/>
    <property type="match status" value="1"/>
</dbReference>
<evidence type="ECO:0000256" key="2">
    <source>
        <dbReference type="ARBA" id="ARBA00004417"/>
    </source>
</evidence>
<dbReference type="GO" id="GO:0005886">
    <property type="term" value="C:plasma membrane"/>
    <property type="evidence" value="ECO:0007669"/>
    <property type="project" value="UniProtKB-SubCell"/>
</dbReference>
<dbReference type="Pfam" id="PF01052">
    <property type="entry name" value="FliMN_C"/>
    <property type="match status" value="1"/>
</dbReference>
<keyword evidence="14" id="KW-0969">Cilium</keyword>
<keyword evidence="10" id="KW-0975">Bacterial flagellum</keyword>
<dbReference type="Pfam" id="PF02154">
    <property type="entry name" value="FliM"/>
    <property type="match status" value="1"/>
</dbReference>
<dbReference type="PANTHER" id="PTHR30034:SF3">
    <property type="entry name" value="FLAGELLAR MOTOR SWITCH PROTEIN FLIM"/>
    <property type="match status" value="1"/>
</dbReference>
<dbReference type="InterPro" id="IPR001543">
    <property type="entry name" value="FliN-like_C"/>
</dbReference>
<dbReference type="EMBL" id="AP012547">
    <property type="protein sequence ID" value="BAO28741.1"/>
    <property type="molecule type" value="Genomic_DNA"/>
</dbReference>
<dbReference type="HOGENOM" id="CLU_052646_1_2_4"/>
<dbReference type="GO" id="GO:0009425">
    <property type="term" value="C:bacterial-type flagellum basal body"/>
    <property type="evidence" value="ECO:0007669"/>
    <property type="project" value="UniProtKB-SubCell"/>
</dbReference>
<keyword evidence="6" id="KW-0145">Chemotaxis</keyword>
<dbReference type="AlphaFoldDB" id="W0SCH8"/>
<dbReference type="STRING" id="1223802.SUTH_00935"/>
<dbReference type="InterPro" id="IPR028976">
    <property type="entry name" value="CheC-like_sf"/>
</dbReference>
<evidence type="ECO:0000256" key="12">
    <source>
        <dbReference type="NCBIfam" id="TIGR01397"/>
    </source>
</evidence>
<keyword evidence="5" id="KW-1003">Cell membrane</keyword>
<dbReference type="InterPro" id="IPR036429">
    <property type="entry name" value="SpoA-like_sf"/>
</dbReference>